<evidence type="ECO:0000313" key="1">
    <source>
        <dbReference type="EMBL" id="PNQ95747.1"/>
    </source>
</evidence>
<name>A0A2K1FT77_9PROT</name>
<reference evidence="1 2" key="1">
    <citation type="submission" date="2018-01" db="EMBL/GenBank/DDBJ databases">
        <title>Whole genome sequence of Azospirillum brasilense REC3 isolated from strawberry roots.</title>
        <authorList>
            <person name="Fontana C.A."/>
            <person name="Salazar S.M."/>
            <person name="Bassi D."/>
            <person name="Puglisi E."/>
            <person name="Lovaisa N.C."/>
            <person name="Toffoli L.M."/>
            <person name="Pedraza R."/>
            <person name="Cocconcelli P.S."/>
        </authorList>
    </citation>
    <scope>NUCLEOTIDE SEQUENCE [LARGE SCALE GENOMIC DNA]</scope>
    <source>
        <strain evidence="1 2">REC3</strain>
        <plasmid evidence="1">p25unnamed</plasmid>
    </source>
</reference>
<accession>A0A2K1FT77</accession>
<comment type="caution">
    <text evidence="1">The sequence shown here is derived from an EMBL/GenBank/DDBJ whole genome shotgun (WGS) entry which is preliminary data.</text>
</comment>
<sequence length="72" mass="7745">MDVPDAVAALYAELPIKKRIFRVCASLLIDTLAAGRINVEPCAPASANPHHRVLRSPAPAPACARNRAWMAQ</sequence>
<geneLocation type="plasmid" evidence="1">
    <name>p25unnamed</name>
</geneLocation>
<dbReference type="AlphaFoldDB" id="A0A2K1FT77"/>
<proteinExistence type="predicted"/>
<dbReference type="EMBL" id="POWG01000042">
    <property type="protein sequence ID" value="PNQ95747.1"/>
    <property type="molecule type" value="Genomic_DNA"/>
</dbReference>
<dbReference type="Proteomes" id="UP000236268">
    <property type="component" value="Unassembled WGS sequence"/>
</dbReference>
<evidence type="ECO:0000313" key="2">
    <source>
        <dbReference type="Proteomes" id="UP000236268"/>
    </source>
</evidence>
<keyword evidence="1" id="KW-0614">Plasmid</keyword>
<protein>
    <submittedName>
        <fullName evidence="1">Uncharacterized protein</fullName>
    </submittedName>
</protein>
<gene>
    <name evidence="1" type="ORF">C1S70_27295</name>
</gene>
<organism evidence="1 2">
    <name type="scientific">Azospirillum argentinense</name>
    <dbReference type="NCBI Taxonomy" id="2970906"/>
    <lineage>
        <taxon>Bacteria</taxon>
        <taxon>Pseudomonadati</taxon>
        <taxon>Pseudomonadota</taxon>
        <taxon>Alphaproteobacteria</taxon>
        <taxon>Rhodospirillales</taxon>
        <taxon>Azospirillaceae</taxon>
        <taxon>Azospirillum</taxon>
    </lineage>
</organism>